<feature type="domain" description="Membrane anchor Opy2 N-terminal" evidence="3">
    <location>
        <begin position="44"/>
        <end position="78"/>
    </location>
</feature>
<feature type="compositionally biased region" description="Polar residues" evidence="1">
    <location>
        <begin position="355"/>
        <end position="366"/>
    </location>
</feature>
<dbReference type="EMBL" id="QWIQ01000514">
    <property type="protein sequence ID" value="RMY83738.1"/>
    <property type="molecule type" value="Genomic_DNA"/>
</dbReference>
<accession>A0A3M7F4D5</accession>
<feature type="region of interest" description="Disordered" evidence="1">
    <location>
        <begin position="197"/>
        <end position="467"/>
    </location>
</feature>
<feature type="compositionally biased region" description="Acidic residues" evidence="1">
    <location>
        <begin position="418"/>
        <end position="428"/>
    </location>
</feature>
<comment type="caution">
    <text evidence="4">The sequence shown here is derived from an EMBL/GenBank/DDBJ whole genome shotgun (WGS) entry which is preliminary data.</text>
</comment>
<evidence type="ECO:0000259" key="3">
    <source>
        <dbReference type="Pfam" id="PF09463"/>
    </source>
</evidence>
<evidence type="ECO:0000256" key="1">
    <source>
        <dbReference type="SAM" id="MobiDB-lite"/>
    </source>
</evidence>
<keyword evidence="2" id="KW-1133">Transmembrane helix</keyword>
<feature type="compositionally biased region" description="Polar residues" evidence="1">
    <location>
        <begin position="390"/>
        <end position="403"/>
    </location>
</feature>
<feature type="compositionally biased region" description="Low complexity" evidence="1">
    <location>
        <begin position="301"/>
        <end position="322"/>
    </location>
</feature>
<dbReference type="Proteomes" id="UP000281468">
    <property type="component" value="Unassembled WGS sequence"/>
</dbReference>
<feature type="region of interest" description="Disordered" evidence="1">
    <location>
        <begin position="131"/>
        <end position="169"/>
    </location>
</feature>
<dbReference type="InterPro" id="IPR018571">
    <property type="entry name" value="Membrane_anchor_Opy2_N"/>
</dbReference>
<proteinExistence type="predicted"/>
<name>A0A3M7F4D5_HORWE</name>
<evidence type="ECO:0000256" key="2">
    <source>
        <dbReference type="SAM" id="Phobius"/>
    </source>
</evidence>
<keyword evidence="2" id="KW-0472">Membrane</keyword>
<protein>
    <recommendedName>
        <fullName evidence="3">Membrane anchor Opy2 N-terminal domain-containing protein</fullName>
    </recommendedName>
</protein>
<gene>
    <name evidence="4" type="ORF">D0862_11612</name>
</gene>
<evidence type="ECO:0000313" key="5">
    <source>
        <dbReference type="Proteomes" id="UP000281468"/>
    </source>
</evidence>
<dbReference type="AlphaFoldDB" id="A0A3M7F4D5"/>
<organism evidence="4 5">
    <name type="scientific">Hortaea werneckii</name>
    <name type="common">Black yeast</name>
    <name type="synonym">Cladosporium werneckii</name>
    <dbReference type="NCBI Taxonomy" id="91943"/>
    <lineage>
        <taxon>Eukaryota</taxon>
        <taxon>Fungi</taxon>
        <taxon>Dikarya</taxon>
        <taxon>Ascomycota</taxon>
        <taxon>Pezizomycotina</taxon>
        <taxon>Dothideomycetes</taxon>
        <taxon>Dothideomycetidae</taxon>
        <taxon>Mycosphaerellales</taxon>
        <taxon>Teratosphaeriaceae</taxon>
        <taxon>Hortaea</taxon>
    </lineage>
</organism>
<sequence>MATTSPNRGSMAYGMPLLANTSHGRPANLIAEVERSMRTLFKRCVQCPDTQPSCPSCKSGQICSLVPQDCNTCAHMTCIDDPSAAPSSPGPNVGAIAGGVIGGVAVVAIAVFFLWRFWIKKRRAQQELEAEEWEEEEEGTEAKEGGSAEQQSHRLRSMRNDADSTRTRGSLANSIISRASNIIQIAYIPGVTNRNGSGHNSMYSSDAPVPPIPAAQRGQPPKSPLSNEGDALFFRPGDLRDSTWSATSSLRSGSNRDTQYTRQSITPSLARSSMASDVYRDDATEMPMPAQTVTRAAPRMVSVKSGNSSNSSPSETSGSKTPVDAAGEHSQFAANTPAGKGSKGGLQVMMPGQGSRPSTSGSQGSQYGKAKQITVGGPKNLTGGAKPFGKQTSDASLTPSMASSKRHVPAVSSPLAEVPDEDDEEADDNTPATDTGAGSTPPLIQPVESPFFDATEKPSTAAAQARANPYATMGSSIAGSGRVGNARGVNALSDIIEEATKRASRVPSHDGLGGKRDQSPFGDQHATE</sequence>
<reference evidence="4 5" key="1">
    <citation type="journal article" date="2018" name="BMC Genomics">
        <title>Genomic evidence for intraspecific hybridization in a clonal and extremely halotolerant yeast.</title>
        <authorList>
            <person name="Gostincar C."/>
            <person name="Stajich J.E."/>
            <person name="Zupancic J."/>
            <person name="Zalar P."/>
            <person name="Gunde-Cimerman N."/>
        </authorList>
    </citation>
    <scope>NUCLEOTIDE SEQUENCE [LARGE SCALE GENOMIC DNA]</scope>
    <source>
        <strain evidence="4 5">EXF-171</strain>
    </source>
</reference>
<keyword evidence="2" id="KW-0812">Transmembrane</keyword>
<feature type="region of interest" description="Disordered" evidence="1">
    <location>
        <begin position="500"/>
        <end position="528"/>
    </location>
</feature>
<dbReference type="Pfam" id="PF09463">
    <property type="entry name" value="Opy2"/>
    <property type="match status" value="1"/>
</dbReference>
<evidence type="ECO:0000313" key="4">
    <source>
        <dbReference type="EMBL" id="RMY83738.1"/>
    </source>
</evidence>
<feature type="compositionally biased region" description="Polar residues" evidence="1">
    <location>
        <begin position="242"/>
        <end position="275"/>
    </location>
</feature>
<feature type="transmembrane region" description="Helical" evidence="2">
    <location>
        <begin position="93"/>
        <end position="115"/>
    </location>
</feature>